<accession>G0L6Q5</accession>
<keyword evidence="2" id="KW-1185">Reference proteome</keyword>
<gene>
    <name evidence="1" type="ordered locus">zobellia_4449</name>
</gene>
<evidence type="ECO:0000313" key="2">
    <source>
        <dbReference type="Proteomes" id="UP000008898"/>
    </source>
</evidence>
<organism evidence="1 2">
    <name type="scientific">Zobellia galactanivorans (strain DSM 12802 / CCUG 47099 / CIP 106680 / NCIMB 13871 / Dsij)</name>
    <dbReference type="NCBI Taxonomy" id="63186"/>
    <lineage>
        <taxon>Bacteria</taxon>
        <taxon>Pseudomonadati</taxon>
        <taxon>Bacteroidota</taxon>
        <taxon>Flavobacteriia</taxon>
        <taxon>Flavobacteriales</taxon>
        <taxon>Flavobacteriaceae</taxon>
        <taxon>Zobellia</taxon>
    </lineage>
</organism>
<dbReference type="EMBL" id="FP476056">
    <property type="protein sequence ID" value="CAZ98584.1"/>
    <property type="molecule type" value="Genomic_DNA"/>
</dbReference>
<reference evidence="2" key="1">
    <citation type="submission" date="2009-07" db="EMBL/GenBank/DDBJ databases">
        <title>Complete genome sequence of Zobellia galactanivorans Dsij.</title>
        <authorList>
            <consortium name="Genoscope - CEA"/>
        </authorList>
    </citation>
    <scope>NUCLEOTIDE SEQUENCE [LARGE SCALE GENOMIC DNA]</scope>
    <source>
        <strain evidence="2">DSM 12802 / CCUG 47099 / CIP 106680 / NCIMB 13871 / Dsij</strain>
    </source>
</reference>
<sequence length="69" mass="7614">MNGIASFGTIDDNARSAEVVKVKYVENAIRAVENRIKLEMDLIKAIGCPMSQSMHQNHPVSFPKNISVV</sequence>
<dbReference type="RefSeq" id="WP_013995771.1">
    <property type="nucleotide sequence ID" value="NC_015844.1"/>
</dbReference>
<dbReference type="OrthoDB" id="9809746at2"/>
<protein>
    <submittedName>
        <fullName evidence="1">Uncharacterized protein</fullName>
    </submittedName>
</protein>
<proteinExistence type="predicted"/>
<evidence type="ECO:0000313" key="1">
    <source>
        <dbReference type="EMBL" id="CAZ98584.1"/>
    </source>
</evidence>
<dbReference type="Proteomes" id="UP000008898">
    <property type="component" value="Chromosome"/>
</dbReference>
<dbReference type="HOGENOM" id="CLU_2775145_0_0_10"/>
<dbReference type="AlphaFoldDB" id="G0L6Q5"/>
<name>G0L6Q5_ZOBGA</name>
<reference evidence="1 2" key="2">
    <citation type="journal article" date="2012" name="Environ. Microbiol.">
        <title>Characterization of the first alginolytic operons in a marine bacterium: from their emergence in marine Flavobacteriia to their independent transfers to marine Proteobacteria and human gut Bacteroides.</title>
        <authorList>
            <person name="Thomas F."/>
            <person name="Barbeyron T."/>
            <person name="Tonon T."/>
            <person name="Genicot S."/>
            <person name="Czjzek M."/>
            <person name="Michel G."/>
        </authorList>
    </citation>
    <scope>NUCLEOTIDE SEQUENCE [LARGE SCALE GENOMIC DNA]</scope>
    <source>
        <strain evidence="2">DSM 12802 / CCUG 47099 / CIP 106680 / NCIMB 13871 / Dsij</strain>
    </source>
</reference>
<dbReference type="STRING" id="63186.ZOBELLIA_4449"/>
<dbReference type="KEGG" id="zga:ZOBELLIA_4449"/>